<keyword evidence="11" id="KW-0812">Transmembrane</keyword>
<keyword evidence="9" id="KW-0326">Glycosidase</keyword>
<evidence type="ECO:0000256" key="5">
    <source>
        <dbReference type="ARBA" id="ARBA00022729"/>
    </source>
</evidence>
<proteinExistence type="inferred from homology"/>
<comment type="subcellular location">
    <subcellularLocation>
        <location evidence="2">Endomembrane system</location>
    </subcellularLocation>
</comment>
<keyword evidence="8" id="KW-0325">Glycoprotein</keyword>
<feature type="chain" id="PRO_5034441542" description="mannan endo-1,6-alpha-mannosidase" evidence="12">
    <location>
        <begin position="21"/>
        <end position="1412"/>
    </location>
</feature>
<evidence type="ECO:0000256" key="11">
    <source>
        <dbReference type="SAM" id="Phobius"/>
    </source>
</evidence>
<evidence type="ECO:0000256" key="4">
    <source>
        <dbReference type="ARBA" id="ARBA00012350"/>
    </source>
</evidence>
<reference evidence="14" key="2">
    <citation type="submission" date="2020-08" db="EMBL/GenBank/DDBJ databases">
        <title>Draft Genome Sequence of Cumin Blight Pathogen Alternaria burnsii.</title>
        <authorList>
            <person name="Feng Z."/>
        </authorList>
    </citation>
    <scope>NUCLEOTIDE SEQUENCE</scope>
    <source>
        <strain evidence="14">CBS107.38</strain>
    </source>
</reference>
<feature type="compositionally biased region" description="Basic and acidic residues" evidence="10">
    <location>
        <begin position="1274"/>
        <end position="1297"/>
    </location>
</feature>
<dbReference type="GO" id="GO:0008654">
    <property type="term" value="P:phospholipid biosynthetic process"/>
    <property type="evidence" value="ECO:0007669"/>
    <property type="project" value="TreeGrafter"/>
</dbReference>
<dbReference type="InterPro" id="IPR052744">
    <property type="entry name" value="GPAT/DAPAT"/>
</dbReference>
<evidence type="ECO:0000313" key="14">
    <source>
        <dbReference type="EMBL" id="KAF7675873.1"/>
    </source>
</evidence>
<dbReference type="GO" id="GO:0005975">
    <property type="term" value="P:carbohydrate metabolic process"/>
    <property type="evidence" value="ECO:0007669"/>
    <property type="project" value="InterPro"/>
</dbReference>
<feature type="transmembrane region" description="Helical" evidence="11">
    <location>
        <begin position="1102"/>
        <end position="1122"/>
    </location>
</feature>
<dbReference type="PANTHER" id="PTHR31605">
    <property type="entry name" value="GLYCEROL-3-PHOSPHATE O-ACYLTRANSFERASE 1"/>
    <property type="match status" value="1"/>
</dbReference>
<protein>
    <recommendedName>
        <fullName evidence="4">mannan endo-1,6-alpha-mannosidase</fullName>
        <ecNumber evidence="4">3.2.1.101</ecNumber>
    </recommendedName>
</protein>
<feature type="compositionally biased region" description="Basic and acidic residues" evidence="10">
    <location>
        <begin position="1402"/>
        <end position="1412"/>
    </location>
</feature>
<organism evidence="14 15">
    <name type="scientific">Alternaria burnsii</name>
    <dbReference type="NCBI Taxonomy" id="1187904"/>
    <lineage>
        <taxon>Eukaryota</taxon>
        <taxon>Fungi</taxon>
        <taxon>Dikarya</taxon>
        <taxon>Ascomycota</taxon>
        <taxon>Pezizomycotina</taxon>
        <taxon>Dothideomycetes</taxon>
        <taxon>Pleosporomycetidae</taxon>
        <taxon>Pleosporales</taxon>
        <taxon>Pleosporineae</taxon>
        <taxon>Pleosporaceae</taxon>
        <taxon>Alternaria</taxon>
        <taxon>Alternaria sect. Alternaria</taxon>
    </lineage>
</organism>
<dbReference type="EC" id="3.2.1.101" evidence="4"/>
<keyword evidence="5 12" id="KW-0732">Signal</keyword>
<keyword evidence="15" id="KW-1185">Reference proteome</keyword>
<evidence type="ECO:0000256" key="7">
    <source>
        <dbReference type="ARBA" id="ARBA00023136"/>
    </source>
</evidence>
<dbReference type="Pfam" id="PF01553">
    <property type="entry name" value="Acyltransferase"/>
    <property type="match status" value="1"/>
</dbReference>
<evidence type="ECO:0000313" key="15">
    <source>
        <dbReference type="Proteomes" id="UP000596902"/>
    </source>
</evidence>
<evidence type="ECO:0000256" key="12">
    <source>
        <dbReference type="SAM" id="SignalP"/>
    </source>
</evidence>
<dbReference type="RefSeq" id="XP_038786136.1">
    <property type="nucleotide sequence ID" value="XM_038931639.1"/>
</dbReference>
<dbReference type="InterPro" id="IPR008928">
    <property type="entry name" value="6-hairpin_glycosidase_sf"/>
</dbReference>
<evidence type="ECO:0000256" key="8">
    <source>
        <dbReference type="ARBA" id="ARBA00023180"/>
    </source>
</evidence>
<keyword evidence="7 11" id="KW-0472">Membrane</keyword>
<dbReference type="GO" id="GO:0016287">
    <property type="term" value="F:glycerone-phosphate O-acyltransferase activity"/>
    <property type="evidence" value="ECO:0007669"/>
    <property type="project" value="TreeGrafter"/>
</dbReference>
<gene>
    <name evidence="14" type="ORF">GT037_006592</name>
</gene>
<dbReference type="GeneID" id="62204817"/>
<evidence type="ECO:0000256" key="6">
    <source>
        <dbReference type="ARBA" id="ARBA00022801"/>
    </source>
</evidence>
<feature type="signal peptide" evidence="12">
    <location>
        <begin position="1"/>
        <end position="20"/>
    </location>
</feature>
<evidence type="ECO:0000256" key="3">
    <source>
        <dbReference type="ARBA" id="ARBA00009699"/>
    </source>
</evidence>
<dbReference type="Pfam" id="PF03663">
    <property type="entry name" value="Glyco_hydro_76"/>
    <property type="match status" value="1"/>
</dbReference>
<evidence type="ECO:0000256" key="1">
    <source>
        <dbReference type="ARBA" id="ARBA00001452"/>
    </source>
</evidence>
<dbReference type="Proteomes" id="UP000596902">
    <property type="component" value="Unassembled WGS sequence"/>
</dbReference>
<evidence type="ECO:0000256" key="10">
    <source>
        <dbReference type="SAM" id="MobiDB-lite"/>
    </source>
</evidence>
<dbReference type="EMBL" id="JAAABM010000008">
    <property type="protein sequence ID" value="KAF7675873.1"/>
    <property type="molecule type" value="Genomic_DNA"/>
</dbReference>
<accession>A0A8H7B232</accession>
<feature type="transmembrane region" description="Helical" evidence="11">
    <location>
        <begin position="1153"/>
        <end position="1174"/>
    </location>
</feature>
<keyword evidence="11" id="KW-1133">Transmembrane helix</keyword>
<name>A0A8H7B232_9PLEO</name>
<evidence type="ECO:0000259" key="13">
    <source>
        <dbReference type="SMART" id="SM00563"/>
    </source>
</evidence>
<dbReference type="GO" id="GO:0008496">
    <property type="term" value="F:mannan endo-1,6-alpha-mannosidase activity"/>
    <property type="evidence" value="ECO:0007669"/>
    <property type="project" value="UniProtKB-EC"/>
</dbReference>
<keyword evidence="6" id="KW-0378">Hydrolase</keyword>
<feature type="region of interest" description="Disordered" evidence="10">
    <location>
        <begin position="500"/>
        <end position="523"/>
    </location>
</feature>
<dbReference type="GO" id="GO:0012505">
    <property type="term" value="C:endomembrane system"/>
    <property type="evidence" value="ECO:0007669"/>
    <property type="project" value="UniProtKB-SubCell"/>
</dbReference>
<comment type="similarity">
    <text evidence="3">Belongs to the glycosyl hydrolase 76 family.</text>
</comment>
<dbReference type="SUPFAM" id="SSF48208">
    <property type="entry name" value="Six-hairpin glycosidases"/>
    <property type="match status" value="1"/>
</dbReference>
<feature type="region of interest" description="Disordered" evidence="10">
    <location>
        <begin position="1330"/>
        <end position="1412"/>
    </location>
</feature>
<feature type="domain" description="Phospholipid/glycerol acyltransferase" evidence="13">
    <location>
        <begin position="716"/>
        <end position="955"/>
    </location>
</feature>
<evidence type="ECO:0000256" key="2">
    <source>
        <dbReference type="ARBA" id="ARBA00004308"/>
    </source>
</evidence>
<dbReference type="GO" id="GO:0004366">
    <property type="term" value="F:glycerol-3-phosphate O-acyltransferase activity"/>
    <property type="evidence" value="ECO:0007669"/>
    <property type="project" value="TreeGrafter"/>
</dbReference>
<evidence type="ECO:0000256" key="9">
    <source>
        <dbReference type="ARBA" id="ARBA00023295"/>
    </source>
</evidence>
<feature type="compositionally biased region" description="Low complexity" evidence="10">
    <location>
        <begin position="500"/>
        <end position="510"/>
    </location>
</feature>
<feature type="region of interest" description="Disordered" evidence="10">
    <location>
        <begin position="1274"/>
        <end position="1318"/>
    </location>
</feature>
<dbReference type="CDD" id="cd07992">
    <property type="entry name" value="LPLAT_AAK14816-like"/>
    <property type="match status" value="1"/>
</dbReference>
<dbReference type="InterPro" id="IPR005198">
    <property type="entry name" value="Glyco_hydro_76"/>
</dbReference>
<dbReference type="FunFam" id="1.50.10.20:FF:000006">
    <property type="entry name" value="Mannan endo-1,6-alpha-mannosidase"/>
    <property type="match status" value="1"/>
</dbReference>
<feature type="compositionally biased region" description="Low complexity" evidence="10">
    <location>
        <begin position="416"/>
        <end position="443"/>
    </location>
</feature>
<feature type="compositionally biased region" description="Acidic residues" evidence="10">
    <location>
        <begin position="1391"/>
        <end position="1400"/>
    </location>
</feature>
<dbReference type="Gene3D" id="1.50.10.20">
    <property type="match status" value="1"/>
</dbReference>
<dbReference type="SUPFAM" id="SSF69593">
    <property type="entry name" value="Glycerol-3-phosphate (1)-acyltransferase"/>
    <property type="match status" value="1"/>
</dbReference>
<sequence length="1412" mass="154051">MKYFTTGAALLATLTATAGGVKLDPEDEASILSATRQYAYGLMSMYQGNATGVAKEDIGIWPQPHYWWEGGAAWGGMIEYSQFSGDDSHVKTLQQALTANYGPDNDFILSYRKSQTGNDDQAFWALAVMSALEYQFPDPAQAPASYLEVATNAFENIVGRWDETSCDGGLKWQIYPENAYGYNYKNSISNGCAFALGARLARYTGEQKYADWAVKIYDWTKKVGLITDKYEVFDGTDDKTNCAKVADETQWTYNNAMFLHGSAFMYDYTNGDDTWKERTSGFLDHAELLFFRPFENATDIMYEWACETGENNRPCNLDQQSFKAYLSRFIAKTAMVAPFTKEKIVPFLKASAVGAAKSCSGGPDGATCGSKWYTGSWDGTSGVGQQLSALEVTQALLMIQKGTLPAKNNSAPKPLTSATPESSSTPAPSSATPVSSQVPATSEAAPVSSVVVEAPSSSKIPSSEAPSSEAPELVSSKIPEAVQAPASTVVVSSVVVVTSTSAASSQPSSSDKPAGQSNAAATTSCVRNVTRTVTISRASSTSSCTPSVTETVYVPAASTTSGLLVDSSPAPVVPPVSTTLISAPPANSSLPSSTSPAEFLGAGSMLTSSSVLAAVVAAMAFAMVAHIQPPSPLVRYRYHPGTHIQSHTAIGGYTNLALSAAAMATQKRDAKGKKLAVMNKYVYDAFLWTFSILVELFFREVHPRSSWKVPKEGPVIFVCAPHANQFVDPLMLMRVVKKESDRRIQFLIADKSMKRKFVGAMAGLTGVVPVGRAMDMTKPAEGKVYLPDPINDPALVRGVGTNFEDPKFQVGGSIVLPKVDNKAATAEILEIKGPEEIRLKRGFKGGVAMQQMTGRNDMTKDGTFVGGADAKKGIADGYEGTSFQVAPKLDQTEVYDAVHAVLHHGGSIGIFPEGGSHDRTDLLPLKAGVAIMALGTVATKPDCNLNIIPVGMNYFHAHKFRSRAVIEFGTPIHVPPELAQKFDGPGRREAIGEMLETIRQGLISVTVTTPDYDTLMVIQAVRRLYNSKGTKLPLPRIVELNRRLVQGYERYKDDPRIVELKKEVTTYNGKLKALGLRDHQVQYAKMHPITAFGLFFYRLGKLLFLSMLVLPGTLLFSLVFIVTKVVSIKKAKEALAASNVKVQARDVMATWKLLVAMAAAPAAYLWYVCLGLYWYSYNNCNGYLPAGIQKRWLILPQLVVYITLTYGALRFGEVAMDILKSLGPLWKMMNPFSNSELVKLQERRENLAQRVNDIINELGPEMYEDFHSKRIVEDPFVKQEHDRTPPQKSDEDAKTEAGQDIETYDYPASPGSINEIPRNESFHDLANQDFFSSRPQTPKKSRSRNSSSANLSGFQLKPFSTIDGNLDEVKRRLTDGVKQRTRKRRSSGEGSWDDGEDGEELIIGRKDRSYTK</sequence>
<comment type="caution">
    <text evidence="14">The sequence shown here is derived from an EMBL/GenBank/DDBJ whole genome shotgun (WGS) entry which is preliminary data.</text>
</comment>
<reference evidence="14" key="1">
    <citation type="submission" date="2020-01" db="EMBL/GenBank/DDBJ databases">
        <authorList>
            <person name="Feng Z.H.Z."/>
        </authorList>
    </citation>
    <scope>NUCLEOTIDE SEQUENCE</scope>
    <source>
        <strain evidence="14">CBS107.38</strain>
    </source>
</reference>
<dbReference type="PANTHER" id="PTHR31605:SF0">
    <property type="entry name" value="GLYCEROL-3-PHOSPHATE O-ACYLTRANSFERASE 1"/>
    <property type="match status" value="1"/>
</dbReference>
<feature type="region of interest" description="Disordered" evidence="10">
    <location>
        <begin position="406"/>
        <end position="443"/>
    </location>
</feature>
<feature type="compositionally biased region" description="Basic and acidic residues" evidence="10">
    <location>
        <begin position="1367"/>
        <end position="1378"/>
    </location>
</feature>
<dbReference type="SMART" id="SM00563">
    <property type="entry name" value="PlsC"/>
    <property type="match status" value="1"/>
</dbReference>
<dbReference type="InterPro" id="IPR002123">
    <property type="entry name" value="Plipid/glycerol_acylTrfase"/>
</dbReference>
<comment type="catalytic activity">
    <reaction evidence="1">
        <text>Random hydrolysis of (1-&gt;6)-alpha-D-mannosidic linkages in unbranched (1-&gt;6)-mannans.</text>
        <dbReference type="EC" id="3.2.1.101"/>
    </reaction>
</comment>